<dbReference type="AlphaFoldDB" id="A0A179B1L6"/>
<name>A0A179B1L6_9ACTO</name>
<proteinExistence type="predicted"/>
<dbReference type="EMBL" id="LVZK01000002">
    <property type="protein sequence ID" value="OAP85606.1"/>
    <property type="molecule type" value="Genomic_DNA"/>
</dbReference>
<organism evidence="2 3">
    <name type="scientific">Peptidiphaga gingivicola</name>
    <dbReference type="NCBI Taxonomy" id="2741497"/>
    <lineage>
        <taxon>Bacteria</taxon>
        <taxon>Bacillati</taxon>
        <taxon>Actinomycetota</taxon>
        <taxon>Actinomycetes</taxon>
        <taxon>Actinomycetales</taxon>
        <taxon>Actinomycetaceae</taxon>
        <taxon>Peptidiphaga</taxon>
    </lineage>
</organism>
<accession>A0A179B1L6</accession>
<comment type="caution">
    <text evidence="2">The sequence shown here is derived from an EMBL/GenBank/DDBJ whole genome shotgun (WGS) entry which is preliminary data.</text>
</comment>
<evidence type="ECO:0000313" key="2">
    <source>
        <dbReference type="EMBL" id="OAP85606.1"/>
    </source>
</evidence>
<keyword evidence="1" id="KW-0175">Coiled coil</keyword>
<protein>
    <recommendedName>
        <fullName evidence="4">GAF domain-containing protein</fullName>
    </recommendedName>
</protein>
<reference evidence="2 3" key="1">
    <citation type="submission" date="2016-04" db="EMBL/GenBank/DDBJ databases">
        <title>Peptidophaga gingivicola gen. nov., sp. nov., isolated from human subgingival plaque.</title>
        <authorList>
            <person name="Beall C.J."/>
            <person name="Mokrzan E.M."/>
            <person name="Griffen A.L."/>
            <person name="Leys E.J."/>
        </authorList>
    </citation>
    <scope>NUCLEOTIDE SEQUENCE [LARGE SCALE GENOMIC DNA]</scope>
    <source>
        <strain evidence="2 3">BA112</strain>
    </source>
</reference>
<evidence type="ECO:0008006" key="4">
    <source>
        <dbReference type="Google" id="ProtNLM"/>
    </source>
</evidence>
<evidence type="ECO:0000313" key="3">
    <source>
        <dbReference type="Proteomes" id="UP000078368"/>
    </source>
</evidence>
<dbReference type="Proteomes" id="UP000078368">
    <property type="component" value="Unassembled WGS sequence"/>
</dbReference>
<gene>
    <name evidence="2" type="ORF">A4H34_08395</name>
</gene>
<sequence length="233" mass="26056">MAVAAFFPTSSLLLWLFLGGGASLTIIGQIQSEKKGKSLRQVLIDLDKAREQKSTAQEALSEAIEVIGTNLSEELGLWSPEVRFTIYAHDDDKREFIPIVRGSDNPKLAKKNRTSYPDSQGYLGKVWEQGECSHMRKHERSVRAESLELGFTEEEYGNLTLKPRSLKGVRLSKGKQHIGAILWESENPKRIDTSNSLLDNIKDNATLLDLQAVFAASTLLFSDLSEHFFEKSS</sequence>
<feature type="coiled-coil region" evidence="1">
    <location>
        <begin position="39"/>
        <end position="66"/>
    </location>
</feature>
<evidence type="ECO:0000256" key="1">
    <source>
        <dbReference type="SAM" id="Coils"/>
    </source>
</evidence>
<keyword evidence="3" id="KW-1185">Reference proteome</keyword>